<dbReference type="InterPro" id="IPR053162">
    <property type="entry name" value="DnaD"/>
</dbReference>
<feature type="compositionally biased region" description="Basic and acidic residues" evidence="2">
    <location>
        <begin position="298"/>
        <end position="311"/>
    </location>
</feature>
<dbReference type="AlphaFoldDB" id="A0A1B7KMJ7"/>
<dbReference type="OrthoDB" id="1258529at2"/>
<evidence type="ECO:0000313" key="4">
    <source>
        <dbReference type="EMBL" id="OAT71298.1"/>
    </source>
</evidence>
<dbReference type="Proteomes" id="UP000078290">
    <property type="component" value="Unassembled WGS sequence"/>
</dbReference>
<feature type="compositionally biased region" description="Polar residues" evidence="2">
    <location>
        <begin position="111"/>
        <end position="126"/>
    </location>
</feature>
<feature type="region of interest" description="Disordered" evidence="2">
    <location>
        <begin position="110"/>
        <end position="139"/>
    </location>
</feature>
<dbReference type="EMBL" id="LXMA01000043">
    <property type="protein sequence ID" value="OAT71298.1"/>
    <property type="molecule type" value="Genomic_DNA"/>
</dbReference>
<evidence type="ECO:0000259" key="3">
    <source>
        <dbReference type="Pfam" id="PF07261"/>
    </source>
</evidence>
<evidence type="ECO:0000256" key="2">
    <source>
        <dbReference type="SAM" id="MobiDB-lite"/>
    </source>
</evidence>
<dbReference type="Gene3D" id="1.10.10.630">
    <property type="entry name" value="DnaD domain-like"/>
    <property type="match status" value="1"/>
</dbReference>
<dbReference type="SUPFAM" id="SSF158499">
    <property type="entry name" value="DnaD domain-like"/>
    <property type="match status" value="1"/>
</dbReference>
<dbReference type="Pfam" id="PF07261">
    <property type="entry name" value="DnaB_2"/>
    <property type="match status" value="1"/>
</dbReference>
<evidence type="ECO:0000313" key="5">
    <source>
        <dbReference type="Proteomes" id="UP000078290"/>
    </source>
</evidence>
<dbReference type="NCBIfam" id="TIGR01446">
    <property type="entry name" value="DnaD_dom"/>
    <property type="match status" value="1"/>
</dbReference>
<proteinExistence type="inferred from homology"/>
<comment type="caution">
    <text evidence="4">The sequence shown here is derived from an EMBL/GenBank/DDBJ whole genome shotgun (WGS) entry which is preliminary data.</text>
</comment>
<reference evidence="5" key="1">
    <citation type="submission" date="2016-05" db="EMBL/GenBank/DDBJ databases">
        <authorList>
            <person name="Wang W."/>
            <person name="Zhu L."/>
        </authorList>
    </citation>
    <scope>NUCLEOTIDE SEQUENCE [LARGE SCALE GENOMIC DNA]</scope>
    <source>
        <strain evidence="5">W-2</strain>
    </source>
</reference>
<gene>
    <name evidence="4" type="ORF">A7K69_14510</name>
</gene>
<evidence type="ECO:0000256" key="1">
    <source>
        <dbReference type="ARBA" id="ARBA00093462"/>
    </source>
</evidence>
<name>A0A1B7KMJ7_PARTM</name>
<dbReference type="PANTHER" id="PTHR37293:SF6">
    <property type="entry name" value="DNA REPLICATION PROTEIN DNAD"/>
    <property type="match status" value="1"/>
</dbReference>
<comment type="similarity">
    <text evidence="1">Belongs to the DnaB/DnaD family.</text>
</comment>
<dbReference type="InterPro" id="IPR034829">
    <property type="entry name" value="DnaD-like_sf"/>
</dbReference>
<feature type="domain" description="DnaB/C C-terminal" evidence="3">
    <location>
        <begin position="189"/>
        <end position="258"/>
    </location>
</feature>
<accession>A0A1B7KMJ7</accession>
<dbReference type="RefSeq" id="WP_064553259.1">
    <property type="nucleotide sequence ID" value="NZ_LXMA01000043.1"/>
</dbReference>
<protein>
    <submittedName>
        <fullName evidence="4">Replication protein</fullName>
    </submittedName>
</protein>
<dbReference type="InterPro" id="IPR006343">
    <property type="entry name" value="DnaB/C_C"/>
</dbReference>
<organism evidence="4 5">
    <name type="scientific">Parageobacillus thermoglucosidasius</name>
    <name type="common">Geobacillus thermoglucosidasius</name>
    <dbReference type="NCBI Taxonomy" id="1426"/>
    <lineage>
        <taxon>Bacteria</taxon>
        <taxon>Bacillati</taxon>
        <taxon>Bacillota</taxon>
        <taxon>Bacilli</taxon>
        <taxon>Bacillales</taxon>
        <taxon>Anoxybacillaceae</taxon>
        <taxon>Parageobacillus</taxon>
    </lineage>
</organism>
<dbReference type="PANTHER" id="PTHR37293">
    <property type="entry name" value="PHAGE REPLICATION PROTEIN-RELATED"/>
    <property type="match status" value="1"/>
</dbReference>
<sequence length="324" mass="38110">MATRLLLDEEPLVILPSLAAAVGLNESIILQQLHYWLERSNHIYEGHKWVYNTYEEWREQFPFWSESTIRRIITKLEKQGFIITGNFNRSKIDKTKWYRINYEKLTHLQDEQSTAQSDASTVQNEQSTDEIDSPSAQNEQSICSNWTDDLLNLTRPIPENTTEITAEIKKEEVEEDARVRDLDLREVVNFFEQNGFGAVGGHIGERIVSWIDDTSKEIVIEAMKTAVENGAPRWVYVETILRDWYQKGYRTVDQVRAAQLAFKEQQAKKRNGFNGSRKPVRTEMIPDWLNTDYSQCENNKESNDPEELERKRRELEERLKKYRD</sequence>
<feature type="region of interest" description="Disordered" evidence="2">
    <location>
        <begin position="287"/>
        <end position="311"/>
    </location>
</feature>